<dbReference type="Proteomes" id="UP000324029">
    <property type="component" value="Unassembled WGS sequence"/>
</dbReference>
<feature type="region of interest" description="Disordered" evidence="1">
    <location>
        <begin position="65"/>
        <end position="111"/>
    </location>
</feature>
<dbReference type="EMBL" id="VSRO01000001">
    <property type="protein sequence ID" value="TYK60050.1"/>
    <property type="molecule type" value="Genomic_DNA"/>
</dbReference>
<evidence type="ECO:0000313" key="3">
    <source>
        <dbReference type="Proteomes" id="UP000324029"/>
    </source>
</evidence>
<protein>
    <submittedName>
        <fullName evidence="2">Uncharacterized protein</fullName>
    </submittedName>
</protein>
<feature type="compositionally biased region" description="Polar residues" evidence="1">
    <location>
        <begin position="65"/>
        <end position="87"/>
    </location>
</feature>
<evidence type="ECO:0000256" key="1">
    <source>
        <dbReference type="SAM" id="MobiDB-lite"/>
    </source>
</evidence>
<dbReference type="AlphaFoldDB" id="A0A5D3GII4"/>
<dbReference type="RefSeq" id="WP_148852401.1">
    <property type="nucleotide sequence ID" value="NZ_VSRO01000001.1"/>
</dbReference>
<organism evidence="2 3">
    <name type="scientific">Pseudomonas synxantha</name>
    <dbReference type="NCBI Taxonomy" id="47883"/>
    <lineage>
        <taxon>Bacteria</taxon>
        <taxon>Pseudomonadati</taxon>
        <taxon>Pseudomonadota</taxon>
        <taxon>Gammaproteobacteria</taxon>
        <taxon>Pseudomonadales</taxon>
        <taxon>Pseudomonadaceae</taxon>
        <taxon>Pseudomonas</taxon>
    </lineage>
</organism>
<gene>
    <name evidence="2" type="ORF">FXO26_02745</name>
</gene>
<feature type="compositionally biased region" description="Polar residues" evidence="1">
    <location>
        <begin position="1"/>
        <end position="19"/>
    </location>
</feature>
<comment type="caution">
    <text evidence="2">The sequence shown here is derived from an EMBL/GenBank/DDBJ whole genome shotgun (WGS) entry which is preliminary data.</text>
</comment>
<accession>A0A5D3GII4</accession>
<feature type="region of interest" description="Disordered" evidence="1">
    <location>
        <begin position="1"/>
        <end position="34"/>
    </location>
</feature>
<reference evidence="2 3" key="2">
    <citation type="submission" date="2019-08" db="EMBL/GenBank/DDBJ databases">
        <authorList>
            <person name="Brilhante M."/>
            <person name="Perreten V."/>
        </authorList>
    </citation>
    <scope>NUCLEOTIDE SEQUENCE [LARGE SCALE GENOMIC DNA]</scope>
    <source>
        <strain evidence="2 3">MCP106</strain>
    </source>
</reference>
<reference evidence="2 3" key="1">
    <citation type="submission" date="2019-08" db="EMBL/GenBank/DDBJ databases">
        <title>Subclass B2 metallo-beta lactamase from Pseudomonas synxantha.</title>
        <authorList>
            <person name="Poirel L."/>
            <person name="Palmieri M."/>
            <person name="Masseron A."/>
            <person name="Perreten V."/>
            <person name="Nordman P."/>
        </authorList>
    </citation>
    <scope>NUCLEOTIDE SEQUENCE [LARGE SCALE GENOMIC DNA]</scope>
    <source>
        <strain evidence="2 3">MCP106</strain>
    </source>
</reference>
<proteinExistence type="predicted"/>
<evidence type="ECO:0000313" key="2">
    <source>
        <dbReference type="EMBL" id="TYK60050.1"/>
    </source>
</evidence>
<sequence>MLTTPLQNNYSHSLYSPNEKSIHRDKKHSDSLHPLHRKENNFLPANTAKPARFAKDQVATSLAGQRVNSSMDKPVNSAATAPAQQPMESRPITEVPRALTSTPTTHTYDNGNVKITSATAHEGSFHGVPMLRNKVTIETGNSADNVHLKSLPDIGVVAEINGRRYLLPVQNAGGMTETVEIKTKGGDDHVTIADDIWFQTTVSLNDNHTVSGTNGYTSAPESAGVKTFSQPGIIAIAPHLQKGAEFKHDETTFKFSPNANPRQFGDGVMQITAGSGNDTIRISAAEDNSLLAEVNGQQFLLPIKNDPAGGSRLFIQAGDGDDKVTIDSNVKNYAFINMGEGKAGTLYSGGGFVSGEEEPNLRQRYTTQNYKPVGTSA</sequence>
<name>A0A5D3GII4_9PSED</name>
<feature type="compositionally biased region" description="Polar residues" evidence="1">
    <location>
        <begin position="99"/>
        <end position="111"/>
    </location>
</feature>